<evidence type="ECO:0000313" key="3">
    <source>
        <dbReference type="EMBL" id="KAK1621027.1"/>
    </source>
</evidence>
<dbReference type="GO" id="GO:0016020">
    <property type="term" value="C:membrane"/>
    <property type="evidence" value="ECO:0007669"/>
    <property type="project" value="TreeGrafter"/>
</dbReference>
<gene>
    <name evidence="3" type="ORF">QYE76_026544</name>
</gene>
<reference evidence="3" key="1">
    <citation type="submission" date="2023-07" db="EMBL/GenBank/DDBJ databases">
        <title>A chromosome-level genome assembly of Lolium multiflorum.</title>
        <authorList>
            <person name="Chen Y."/>
            <person name="Copetti D."/>
            <person name="Kolliker R."/>
            <person name="Studer B."/>
        </authorList>
    </citation>
    <scope>NUCLEOTIDE SEQUENCE</scope>
    <source>
        <strain evidence="3">02402/16</strain>
        <tissue evidence="3">Leaf</tissue>
    </source>
</reference>
<dbReference type="PANTHER" id="PTHR48055:SF55">
    <property type="entry name" value="PROTEIN KINASE DOMAIN-CONTAINING PROTEIN"/>
    <property type="match status" value="1"/>
</dbReference>
<evidence type="ECO:0000313" key="4">
    <source>
        <dbReference type="Proteomes" id="UP001231189"/>
    </source>
</evidence>
<dbReference type="EMBL" id="JAUUTY010000006">
    <property type="protein sequence ID" value="KAK1621027.1"/>
    <property type="molecule type" value="Genomic_DNA"/>
</dbReference>
<proteinExistence type="predicted"/>
<dbReference type="InterPro" id="IPR000719">
    <property type="entry name" value="Prot_kinase_dom"/>
</dbReference>
<dbReference type="InterPro" id="IPR008271">
    <property type="entry name" value="Ser/Thr_kinase_AS"/>
</dbReference>
<dbReference type="PROSITE" id="PS50011">
    <property type="entry name" value="PROTEIN_KINASE_DOM"/>
    <property type="match status" value="1"/>
</dbReference>
<accession>A0AAD8RIT0</accession>
<comment type="caution">
    <text evidence="3">The sequence shown here is derived from an EMBL/GenBank/DDBJ whole genome shotgun (WGS) entry which is preliminary data.</text>
</comment>
<dbReference type="GO" id="GO:0005524">
    <property type="term" value="F:ATP binding"/>
    <property type="evidence" value="ECO:0007669"/>
    <property type="project" value="InterPro"/>
</dbReference>
<dbReference type="PANTHER" id="PTHR48055">
    <property type="entry name" value="LEUCINE-RICH REPEAT RECEPTOR PROTEIN KINASE EMS1"/>
    <property type="match status" value="1"/>
</dbReference>
<keyword evidence="4" id="KW-1185">Reference proteome</keyword>
<dbReference type="PROSITE" id="PS00108">
    <property type="entry name" value="PROTEIN_KINASE_ST"/>
    <property type="match status" value="1"/>
</dbReference>
<evidence type="ECO:0000259" key="2">
    <source>
        <dbReference type="PROSITE" id="PS50011"/>
    </source>
</evidence>
<dbReference type="SUPFAM" id="SSF56112">
    <property type="entry name" value="Protein kinase-like (PK-like)"/>
    <property type="match status" value="1"/>
</dbReference>
<dbReference type="InterPro" id="IPR011009">
    <property type="entry name" value="Kinase-like_dom_sf"/>
</dbReference>
<dbReference type="GO" id="GO:0004672">
    <property type="term" value="F:protein kinase activity"/>
    <property type="evidence" value="ECO:0007669"/>
    <property type="project" value="InterPro"/>
</dbReference>
<protein>
    <recommendedName>
        <fullName evidence="2">Protein kinase domain-containing protein</fullName>
    </recommendedName>
</protein>
<dbReference type="AlphaFoldDB" id="A0AAD8RIT0"/>
<feature type="domain" description="Protein kinase" evidence="2">
    <location>
        <begin position="1"/>
        <end position="234"/>
    </location>
</feature>
<dbReference type="Gene3D" id="1.10.510.10">
    <property type="entry name" value="Transferase(Phosphotransferase) domain 1"/>
    <property type="match status" value="1"/>
</dbReference>
<dbReference type="Proteomes" id="UP001231189">
    <property type="component" value="Unassembled WGS sequence"/>
</dbReference>
<name>A0AAD8RIT0_LOLMU</name>
<organism evidence="3 4">
    <name type="scientific">Lolium multiflorum</name>
    <name type="common">Italian ryegrass</name>
    <name type="synonym">Lolium perenne subsp. multiflorum</name>
    <dbReference type="NCBI Taxonomy" id="4521"/>
    <lineage>
        <taxon>Eukaryota</taxon>
        <taxon>Viridiplantae</taxon>
        <taxon>Streptophyta</taxon>
        <taxon>Embryophyta</taxon>
        <taxon>Tracheophyta</taxon>
        <taxon>Spermatophyta</taxon>
        <taxon>Magnoliopsida</taxon>
        <taxon>Liliopsida</taxon>
        <taxon>Poales</taxon>
        <taxon>Poaceae</taxon>
        <taxon>BOP clade</taxon>
        <taxon>Pooideae</taxon>
        <taxon>Poodae</taxon>
        <taxon>Poeae</taxon>
        <taxon>Poeae Chloroplast Group 2 (Poeae type)</taxon>
        <taxon>Loliodinae</taxon>
        <taxon>Loliinae</taxon>
        <taxon>Lolium</taxon>
    </lineage>
</organism>
<sequence length="234" mass="25623">MELDRLTVVPNDSTGLETPVDDDDGADDILDGQLLSSIIGTLTEVDLEHSELSSIYDLKASARGSRSSAGHLQMYVFSVRGYLFSGGEPRPIYGDVNHLVIHCDLKPRNILLDEDFVAHVGDFGLAKIVREPAAEQPMNSKSSVGIRGTIGYIAPASESSSSSCIAFKSNKAFFIEKILELFTGMAPTHDMFRDGLTLQKHVEKNAFRGMLMQIIDPVLLSIEETMAEAAQWDM</sequence>
<dbReference type="InterPro" id="IPR051564">
    <property type="entry name" value="LRR_receptor-like_kinase"/>
</dbReference>
<dbReference type="Pfam" id="PF00069">
    <property type="entry name" value="Pkinase"/>
    <property type="match status" value="1"/>
</dbReference>
<feature type="region of interest" description="Disordered" evidence="1">
    <location>
        <begin position="1"/>
        <end position="23"/>
    </location>
</feature>
<evidence type="ECO:0000256" key="1">
    <source>
        <dbReference type="SAM" id="MobiDB-lite"/>
    </source>
</evidence>